<keyword evidence="4" id="KW-1003">Cell membrane</keyword>
<name>A0A177SM55_PSEPU</name>
<sequence>MIRLVTPRTLFVVLGLACLLAVWLSLALGPVSLPMMDTLRAGLRLLGLPVNGAGLEQAELILGQIRLPRTLLGLAVGAVLALAGVAMQGLFRNPLADPGLVGVSSGAALGAAIAIVGSAWVGGIPEAFAPYLLSLCAFLGGLGVTALVYRLGRKDGQTSVATMLLAGIALTALASSAVGLFTYLADDATLRTLTFWNLGSLNGASYQRLWPLVLVATGVALWLPRRAEALNAMLLGESEARHLGFEVEKLKRELVFCTALGVGAAVAAAGLIGFIGLVVPHLIRLLAGPDHRVLLPASLLAGASLLLFADLAARLVLAPAELPIGIVTAFIGAPFFLYLLLRGRA</sequence>
<keyword evidence="6 8" id="KW-1133">Transmembrane helix</keyword>
<feature type="transmembrane region" description="Helical" evidence="8">
    <location>
        <begin position="128"/>
        <end position="149"/>
    </location>
</feature>
<evidence type="ECO:0000313" key="10">
    <source>
        <dbReference type="Proteomes" id="UP000077752"/>
    </source>
</evidence>
<dbReference type="Pfam" id="PF01032">
    <property type="entry name" value="FecCD"/>
    <property type="match status" value="1"/>
</dbReference>
<feature type="transmembrane region" description="Helical" evidence="8">
    <location>
        <begin position="100"/>
        <end position="122"/>
    </location>
</feature>
<organism evidence="9 10">
    <name type="scientific">Pseudomonas putida</name>
    <name type="common">Arthrobacter siderocapsulatus</name>
    <dbReference type="NCBI Taxonomy" id="303"/>
    <lineage>
        <taxon>Bacteria</taxon>
        <taxon>Pseudomonadati</taxon>
        <taxon>Pseudomonadota</taxon>
        <taxon>Gammaproteobacteria</taxon>
        <taxon>Pseudomonadales</taxon>
        <taxon>Pseudomonadaceae</taxon>
        <taxon>Pseudomonas</taxon>
    </lineage>
</organism>
<gene>
    <name evidence="9" type="ORF">AYO28_21200</name>
</gene>
<dbReference type="Proteomes" id="UP000077752">
    <property type="component" value="Unassembled WGS sequence"/>
</dbReference>
<evidence type="ECO:0000256" key="1">
    <source>
        <dbReference type="ARBA" id="ARBA00004651"/>
    </source>
</evidence>
<proteinExistence type="inferred from homology"/>
<dbReference type="EMBL" id="LUCV01000024">
    <property type="protein sequence ID" value="OAI91532.1"/>
    <property type="molecule type" value="Genomic_DNA"/>
</dbReference>
<protein>
    <submittedName>
        <fullName evidence="9">ABC transporter permease</fullName>
    </submittedName>
</protein>
<dbReference type="AlphaFoldDB" id="A0A177SM55"/>
<dbReference type="InterPro" id="IPR000522">
    <property type="entry name" value="ABC_transptr_permease_BtuC"/>
</dbReference>
<evidence type="ECO:0000256" key="8">
    <source>
        <dbReference type="SAM" id="Phobius"/>
    </source>
</evidence>
<feature type="transmembrane region" description="Helical" evidence="8">
    <location>
        <begin position="205"/>
        <end position="223"/>
    </location>
</feature>
<keyword evidence="7 8" id="KW-0472">Membrane</keyword>
<comment type="subcellular location">
    <subcellularLocation>
        <location evidence="1">Cell membrane</location>
        <topology evidence="1">Multi-pass membrane protein</topology>
    </subcellularLocation>
</comment>
<keyword evidence="5 8" id="KW-0812">Transmembrane</keyword>
<feature type="transmembrane region" description="Helical" evidence="8">
    <location>
        <begin position="254"/>
        <end position="283"/>
    </location>
</feature>
<dbReference type="FunFam" id="1.10.3470.10:FF:000001">
    <property type="entry name" value="Vitamin B12 ABC transporter permease BtuC"/>
    <property type="match status" value="1"/>
</dbReference>
<evidence type="ECO:0000256" key="5">
    <source>
        <dbReference type="ARBA" id="ARBA00022692"/>
    </source>
</evidence>
<dbReference type="GO" id="GO:0022857">
    <property type="term" value="F:transmembrane transporter activity"/>
    <property type="evidence" value="ECO:0007669"/>
    <property type="project" value="InterPro"/>
</dbReference>
<feature type="transmembrane region" description="Helical" evidence="8">
    <location>
        <begin position="295"/>
        <end position="317"/>
    </location>
</feature>
<comment type="caution">
    <text evidence="9">The sequence shown here is derived from an EMBL/GenBank/DDBJ whole genome shotgun (WGS) entry which is preliminary data.</text>
</comment>
<evidence type="ECO:0000313" key="9">
    <source>
        <dbReference type="EMBL" id="OAI91532.1"/>
    </source>
</evidence>
<evidence type="ECO:0000256" key="7">
    <source>
        <dbReference type="ARBA" id="ARBA00023136"/>
    </source>
</evidence>
<dbReference type="PANTHER" id="PTHR30472:SF25">
    <property type="entry name" value="ABC TRANSPORTER PERMEASE PROTEIN MJ0876-RELATED"/>
    <property type="match status" value="1"/>
</dbReference>
<keyword evidence="3" id="KW-0813">Transport</keyword>
<feature type="transmembrane region" description="Helical" evidence="8">
    <location>
        <begin position="71"/>
        <end position="91"/>
    </location>
</feature>
<dbReference type="Gene3D" id="1.10.3470.10">
    <property type="entry name" value="ABC transporter involved in vitamin B12 uptake, BtuC"/>
    <property type="match status" value="1"/>
</dbReference>
<reference evidence="9 10" key="1">
    <citation type="submission" date="2016-03" db="EMBL/GenBank/DDBJ databases">
        <title>Draft Genome Assembly of Pseudomonas putida strain CBF10-2.</title>
        <authorList>
            <person name="Iyer R.S."/>
            <person name="Damania A."/>
        </authorList>
    </citation>
    <scope>NUCLEOTIDE SEQUENCE [LARGE SCALE GENOMIC DNA]</scope>
    <source>
        <strain evidence="9 10">CBF10-2</strain>
    </source>
</reference>
<dbReference type="GO" id="GO:0005886">
    <property type="term" value="C:plasma membrane"/>
    <property type="evidence" value="ECO:0007669"/>
    <property type="project" value="UniProtKB-SubCell"/>
</dbReference>
<evidence type="ECO:0000256" key="3">
    <source>
        <dbReference type="ARBA" id="ARBA00022448"/>
    </source>
</evidence>
<feature type="transmembrane region" description="Helical" evidence="8">
    <location>
        <begin position="161"/>
        <end position="185"/>
    </location>
</feature>
<dbReference type="PANTHER" id="PTHR30472">
    <property type="entry name" value="FERRIC ENTEROBACTIN TRANSPORT SYSTEM PERMEASE PROTEIN"/>
    <property type="match status" value="1"/>
</dbReference>
<dbReference type="GO" id="GO:0033214">
    <property type="term" value="P:siderophore-iron import into cell"/>
    <property type="evidence" value="ECO:0007669"/>
    <property type="project" value="TreeGrafter"/>
</dbReference>
<evidence type="ECO:0000256" key="2">
    <source>
        <dbReference type="ARBA" id="ARBA00007935"/>
    </source>
</evidence>
<evidence type="ECO:0000256" key="6">
    <source>
        <dbReference type="ARBA" id="ARBA00022989"/>
    </source>
</evidence>
<dbReference type="CDD" id="cd06550">
    <property type="entry name" value="TM_ABC_iron-siderophores_like"/>
    <property type="match status" value="1"/>
</dbReference>
<dbReference type="SUPFAM" id="SSF81345">
    <property type="entry name" value="ABC transporter involved in vitamin B12 uptake, BtuC"/>
    <property type="match status" value="1"/>
</dbReference>
<accession>A0A177SM55</accession>
<comment type="similarity">
    <text evidence="2">Belongs to the binding-protein-dependent transport system permease family. FecCD subfamily.</text>
</comment>
<dbReference type="InterPro" id="IPR037294">
    <property type="entry name" value="ABC_BtuC-like"/>
</dbReference>
<evidence type="ECO:0000256" key="4">
    <source>
        <dbReference type="ARBA" id="ARBA00022475"/>
    </source>
</evidence>
<feature type="transmembrane region" description="Helical" evidence="8">
    <location>
        <begin position="324"/>
        <end position="341"/>
    </location>
</feature>